<evidence type="ECO:0000259" key="1">
    <source>
        <dbReference type="Pfam" id="PF19808"/>
    </source>
</evidence>
<sequence length="227" mass="26209">MTRDSMVFYSSFAEAIKLMPKEQQLEALWAIIDYGLDDTAPDQNANAMAKVIFQMAKPQIDANVKRKANGMMGGRPKNNGFEDEKPMVIESENHRLEAEKPNVNVNDNVNDTKENTLKGVKEKRFAPPTPENVREYCREMGYTHVDANRFVDFYSAKGWMVGKSKMKDWKAAVRNWERQDKGQRQGVTAKVQNTNRFKNFTERQYNQSDYDKIIFGELAKPRGEEHT</sequence>
<dbReference type="EMBL" id="BK015108">
    <property type="protein sequence ID" value="DAD91248.1"/>
    <property type="molecule type" value="Genomic_DNA"/>
</dbReference>
<dbReference type="GO" id="GO:0003677">
    <property type="term" value="F:DNA binding"/>
    <property type="evidence" value="ECO:0007669"/>
    <property type="project" value="UniProtKB-KW"/>
</dbReference>
<feature type="domain" description="DUF6291" evidence="1">
    <location>
        <begin position="5"/>
        <end position="71"/>
    </location>
</feature>
<dbReference type="Pfam" id="PF19808">
    <property type="entry name" value="DUF6291"/>
    <property type="match status" value="1"/>
</dbReference>
<accession>A0A8S5NAH5</accession>
<protein>
    <submittedName>
        <fullName evidence="2">DNA-binding domain protein</fullName>
    </submittedName>
</protein>
<name>A0A8S5NAH5_9VIRU</name>
<dbReference type="InterPro" id="IPR046258">
    <property type="entry name" value="DUF6291"/>
</dbReference>
<organism evidence="2">
    <name type="scientific">Phage sp. ctXnn1</name>
    <dbReference type="NCBI Taxonomy" id="2826749"/>
    <lineage>
        <taxon>Viruses</taxon>
    </lineage>
</organism>
<proteinExistence type="predicted"/>
<keyword evidence="2" id="KW-0238">DNA-binding</keyword>
<reference evidence="2" key="1">
    <citation type="journal article" date="2021" name="Proc. Natl. Acad. Sci. U.S.A.">
        <title>A Catalog of Tens of Thousands of Viruses from Human Metagenomes Reveals Hidden Associations with Chronic Diseases.</title>
        <authorList>
            <person name="Tisza M.J."/>
            <person name="Buck C.B."/>
        </authorList>
    </citation>
    <scope>NUCLEOTIDE SEQUENCE</scope>
    <source>
        <strain evidence="2">CtXnn1</strain>
    </source>
</reference>
<evidence type="ECO:0000313" key="2">
    <source>
        <dbReference type="EMBL" id="DAD91248.1"/>
    </source>
</evidence>